<dbReference type="AlphaFoldDB" id="A0A8K0SYM8"/>
<feature type="region of interest" description="Disordered" evidence="1">
    <location>
        <begin position="93"/>
        <end position="115"/>
    </location>
</feature>
<dbReference type="InterPro" id="IPR012664">
    <property type="entry name" value="CHP02452"/>
</dbReference>
<dbReference type="OrthoDB" id="9985428at2759"/>
<gene>
    <name evidence="3" type="ORF">B0I35DRAFT_427447</name>
</gene>
<evidence type="ECO:0000256" key="1">
    <source>
        <dbReference type="SAM" id="MobiDB-lite"/>
    </source>
</evidence>
<organism evidence="3 4">
    <name type="scientific">Stachybotrys elegans</name>
    <dbReference type="NCBI Taxonomy" id="80388"/>
    <lineage>
        <taxon>Eukaryota</taxon>
        <taxon>Fungi</taxon>
        <taxon>Dikarya</taxon>
        <taxon>Ascomycota</taxon>
        <taxon>Pezizomycotina</taxon>
        <taxon>Sordariomycetes</taxon>
        <taxon>Hypocreomycetidae</taxon>
        <taxon>Hypocreales</taxon>
        <taxon>Stachybotryaceae</taxon>
        <taxon>Stachybotrys</taxon>
    </lineage>
</organism>
<dbReference type="Pfam" id="PF10021">
    <property type="entry name" value="PARG_cat_microb"/>
    <property type="match status" value="1"/>
</dbReference>
<name>A0A8K0SYM8_9HYPO</name>
<dbReference type="Gene3D" id="3.40.220.10">
    <property type="entry name" value="Leucine Aminopeptidase, subunit E, domain 1"/>
    <property type="match status" value="1"/>
</dbReference>
<dbReference type="SUPFAM" id="SSF52949">
    <property type="entry name" value="Macro domain-like"/>
    <property type="match status" value="1"/>
</dbReference>
<accession>A0A8K0SYM8</accession>
<dbReference type="PANTHER" id="PTHR35596:SF1">
    <property type="entry name" value="MICROBIAL-TYPE PARG CATALYTIC DOMAIN-CONTAINING PROTEIN"/>
    <property type="match status" value="1"/>
</dbReference>
<dbReference type="PANTHER" id="PTHR35596">
    <property type="entry name" value="DUF2263 DOMAIN-CONTAINING PROTEIN"/>
    <property type="match status" value="1"/>
</dbReference>
<evidence type="ECO:0000313" key="4">
    <source>
        <dbReference type="Proteomes" id="UP000813444"/>
    </source>
</evidence>
<dbReference type="NCBIfam" id="TIGR02452">
    <property type="entry name" value="TIGR02452 family protein"/>
    <property type="match status" value="1"/>
</dbReference>
<evidence type="ECO:0000259" key="2">
    <source>
        <dbReference type="Pfam" id="PF10021"/>
    </source>
</evidence>
<proteinExistence type="predicted"/>
<protein>
    <recommendedName>
        <fullName evidence="2">Microbial-type PARG catalytic domain-containing protein</fullName>
    </recommendedName>
</protein>
<reference evidence="3" key="1">
    <citation type="journal article" date="2021" name="Nat. Commun.">
        <title>Genetic determinants of endophytism in the Arabidopsis root mycobiome.</title>
        <authorList>
            <person name="Mesny F."/>
            <person name="Miyauchi S."/>
            <person name="Thiergart T."/>
            <person name="Pickel B."/>
            <person name="Atanasova L."/>
            <person name="Karlsson M."/>
            <person name="Huettel B."/>
            <person name="Barry K.W."/>
            <person name="Haridas S."/>
            <person name="Chen C."/>
            <person name="Bauer D."/>
            <person name="Andreopoulos W."/>
            <person name="Pangilinan J."/>
            <person name="LaButti K."/>
            <person name="Riley R."/>
            <person name="Lipzen A."/>
            <person name="Clum A."/>
            <person name="Drula E."/>
            <person name="Henrissat B."/>
            <person name="Kohler A."/>
            <person name="Grigoriev I.V."/>
            <person name="Martin F.M."/>
            <person name="Hacquard S."/>
        </authorList>
    </citation>
    <scope>NUCLEOTIDE SEQUENCE</scope>
    <source>
        <strain evidence="3">MPI-CAGE-CH-0235</strain>
    </source>
</reference>
<dbReference type="InterPro" id="IPR043472">
    <property type="entry name" value="Macro_dom-like"/>
</dbReference>
<evidence type="ECO:0000313" key="3">
    <source>
        <dbReference type="EMBL" id="KAH7320596.1"/>
    </source>
</evidence>
<keyword evidence="4" id="KW-1185">Reference proteome</keyword>
<dbReference type="InterPro" id="IPR019261">
    <property type="entry name" value="PARG_cat_microbial"/>
</dbReference>
<feature type="compositionally biased region" description="Acidic residues" evidence="1">
    <location>
        <begin position="336"/>
        <end position="363"/>
    </location>
</feature>
<feature type="region of interest" description="Disordered" evidence="1">
    <location>
        <begin position="336"/>
        <end position="366"/>
    </location>
</feature>
<comment type="caution">
    <text evidence="3">The sequence shown here is derived from an EMBL/GenBank/DDBJ whole genome shotgun (WGS) entry which is preliminary data.</text>
</comment>
<dbReference type="Proteomes" id="UP000813444">
    <property type="component" value="Unassembled WGS sequence"/>
</dbReference>
<sequence>MANPDRSKRHLAHLHKYTGQKSNCIPPSLSQIYLIHLEIMGRTEPSTRPPPAAARRDARAKRAKATINQVIPSLLTTHPRAKNGIDAARLIVDIPPNNSSSGSKGTPGGQDSARRNRLMVADTLTAARRAMASSEAPGQDVPKTAILNMASPLSPGGGFLNGASSQEESLCMRTTLLPSLKDEYYRLPELGAIFSPDIMVFRDEDSYEILPKGERWFVHCISAAMLRNPELDHDDMGRATYANDQDRHVAMQKMRMVMRICEAQEIKKVVLGAWGCGAYGNPINEIAAAWKKVLMPRRDPKGKAKKETWPGVEEVIFAIKDPGMASAFAVAFGDGLEEAEEEDGEEQEAGSVDEEELGVDDQESEHAKVLARIEEMRQRLARTA</sequence>
<dbReference type="EMBL" id="JAGPNK010000005">
    <property type="protein sequence ID" value="KAH7320596.1"/>
    <property type="molecule type" value="Genomic_DNA"/>
</dbReference>
<feature type="domain" description="Microbial-type PARG catalytic" evidence="2">
    <location>
        <begin position="111"/>
        <end position="203"/>
    </location>
</feature>